<sequence>MERPQEPESRSREIPMEILQDILVRLPAKDVARSYCVTKLWRAIVRDPSFRKLHGAHHVAAPSESELLLVSIEREPGRPDEVSVSNLSPGKAMCNVAIPSGYSLGNICNGFLCFTLHGHDQAPVVVCNPVTGEMLELPKAPPVSVSDKDNQLHSRGSSRGWRRYSYLSRFCPLHTLPPPLHIDGNLYVPVETGHRYNPPENGYAYIPGLEGPVVPSGRAARMLVLNVATEKRRSYRLPYNYDEGYHPAWKEMLADGFEMNGQMCLAVKVMYPRPKLQFWVMLPPGELEDDKNDDKLHWDLRYCFDMGDEQHLYAIRLSAAWLDHDEMLCYRHGEFLYKHDTRGHSLSSNAAPLLFDERHDLTEALLPYQWNIYGGYRPTLLSPLTFALPSSHDEKGKKRQWEHTLLRAITQSKLRRNNGPRVGHQHL</sequence>
<dbReference type="AlphaFoldDB" id="A0ABC8XYR2"/>
<dbReference type="Proteomes" id="UP001497457">
    <property type="component" value="Chromosome 15b"/>
</dbReference>
<dbReference type="EMBL" id="OZ075125">
    <property type="protein sequence ID" value="CAL4933213.1"/>
    <property type="molecule type" value="Genomic_DNA"/>
</dbReference>
<name>A0ABC8XYR2_9POAL</name>
<dbReference type="SMART" id="SM00256">
    <property type="entry name" value="FBOX"/>
    <property type="match status" value="1"/>
</dbReference>
<dbReference type="Pfam" id="PF12937">
    <property type="entry name" value="F-box-like"/>
    <property type="match status" value="1"/>
</dbReference>
<feature type="domain" description="F-box" evidence="1">
    <location>
        <begin position="8"/>
        <end position="53"/>
    </location>
</feature>
<dbReference type="PROSITE" id="PS50181">
    <property type="entry name" value="FBOX"/>
    <property type="match status" value="1"/>
</dbReference>
<evidence type="ECO:0000313" key="2">
    <source>
        <dbReference type="EMBL" id="CAL4933213.1"/>
    </source>
</evidence>
<dbReference type="SUPFAM" id="SSF81383">
    <property type="entry name" value="F-box domain"/>
    <property type="match status" value="1"/>
</dbReference>
<keyword evidence="3" id="KW-1185">Reference proteome</keyword>
<evidence type="ECO:0000259" key="1">
    <source>
        <dbReference type="PROSITE" id="PS50181"/>
    </source>
</evidence>
<protein>
    <recommendedName>
        <fullName evidence="1">F-box domain-containing protein</fullName>
    </recommendedName>
</protein>
<dbReference type="Gene3D" id="1.20.1280.50">
    <property type="match status" value="1"/>
</dbReference>
<accession>A0ABC8XYR2</accession>
<proteinExistence type="predicted"/>
<dbReference type="PANTHER" id="PTHR31672:SF2">
    <property type="entry name" value="F-BOX DOMAIN-CONTAINING PROTEIN"/>
    <property type="match status" value="1"/>
</dbReference>
<dbReference type="InterPro" id="IPR036047">
    <property type="entry name" value="F-box-like_dom_sf"/>
</dbReference>
<dbReference type="InterPro" id="IPR050796">
    <property type="entry name" value="SCF_F-box_component"/>
</dbReference>
<evidence type="ECO:0000313" key="3">
    <source>
        <dbReference type="Proteomes" id="UP001497457"/>
    </source>
</evidence>
<organism evidence="2 3">
    <name type="scientific">Urochloa decumbens</name>
    <dbReference type="NCBI Taxonomy" id="240449"/>
    <lineage>
        <taxon>Eukaryota</taxon>
        <taxon>Viridiplantae</taxon>
        <taxon>Streptophyta</taxon>
        <taxon>Embryophyta</taxon>
        <taxon>Tracheophyta</taxon>
        <taxon>Spermatophyta</taxon>
        <taxon>Magnoliopsida</taxon>
        <taxon>Liliopsida</taxon>
        <taxon>Poales</taxon>
        <taxon>Poaceae</taxon>
        <taxon>PACMAD clade</taxon>
        <taxon>Panicoideae</taxon>
        <taxon>Panicodae</taxon>
        <taxon>Paniceae</taxon>
        <taxon>Melinidinae</taxon>
        <taxon>Urochloa</taxon>
    </lineage>
</organism>
<reference evidence="2" key="1">
    <citation type="submission" date="2024-10" db="EMBL/GenBank/DDBJ databases">
        <authorList>
            <person name="Ryan C."/>
        </authorList>
    </citation>
    <scope>NUCLEOTIDE SEQUENCE [LARGE SCALE GENOMIC DNA]</scope>
</reference>
<dbReference type="InterPro" id="IPR001810">
    <property type="entry name" value="F-box_dom"/>
</dbReference>
<gene>
    <name evidence="2" type="ORF">URODEC1_LOCUS28009</name>
</gene>
<dbReference type="PANTHER" id="PTHR31672">
    <property type="entry name" value="BNACNNG10540D PROTEIN"/>
    <property type="match status" value="1"/>
</dbReference>